<organism evidence="1 2">
    <name type="scientific">Helicobacter brantae</name>
    <dbReference type="NCBI Taxonomy" id="375927"/>
    <lineage>
        <taxon>Bacteria</taxon>
        <taxon>Pseudomonadati</taxon>
        <taxon>Campylobacterota</taxon>
        <taxon>Epsilonproteobacteria</taxon>
        <taxon>Campylobacterales</taxon>
        <taxon>Helicobacteraceae</taxon>
        <taxon>Helicobacter</taxon>
    </lineage>
</organism>
<dbReference type="GO" id="GO:0003677">
    <property type="term" value="F:DNA binding"/>
    <property type="evidence" value="ECO:0007669"/>
    <property type="project" value="InterPro"/>
</dbReference>
<dbReference type="Gene3D" id="2.30.30.110">
    <property type="match status" value="1"/>
</dbReference>
<gene>
    <name evidence="1" type="ORF">CQA58_04520</name>
</gene>
<dbReference type="InterPro" id="IPR003477">
    <property type="entry name" value="PemK-like"/>
</dbReference>
<evidence type="ECO:0000313" key="1">
    <source>
        <dbReference type="EMBL" id="RDU70792.1"/>
    </source>
</evidence>
<dbReference type="InterPro" id="IPR011067">
    <property type="entry name" value="Plasmid_toxin/cell-grow_inhib"/>
</dbReference>
<evidence type="ECO:0000313" key="2">
    <source>
        <dbReference type="Proteomes" id="UP000257045"/>
    </source>
</evidence>
<dbReference type="OrthoDB" id="5325266at2"/>
<accession>A0A3D8IZU0</accession>
<sequence>MQEKNFDEWNEVKKDVDQRKSDKKIIIGKIYWCNVGVNVGREVYGKGSKFVRPVLVLNVLPNGTFLGVPLSSQTKNKAGFMFYKFEDSKQKTQVALLAQTRMFDIRRRSDYFSSVDTQTLKNIKEKYKEYIVR</sequence>
<dbReference type="SUPFAM" id="SSF50118">
    <property type="entry name" value="Cell growth inhibitor/plasmid maintenance toxic component"/>
    <property type="match status" value="1"/>
</dbReference>
<name>A0A3D8IZU0_9HELI</name>
<dbReference type="Pfam" id="PF02452">
    <property type="entry name" value="PemK_toxin"/>
    <property type="match status" value="1"/>
</dbReference>
<keyword evidence="2" id="KW-1185">Reference proteome</keyword>
<reference evidence="1 2" key="1">
    <citation type="submission" date="2018-04" db="EMBL/GenBank/DDBJ databases">
        <title>Novel Campyloabacter and Helicobacter Species and Strains.</title>
        <authorList>
            <person name="Mannion A.J."/>
            <person name="Shen Z."/>
            <person name="Fox J.G."/>
        </authorList>
    </citation>
    <scope>NUCLEOTIDE SEQUENCE [LARGE SCALE GENOMIC DNA]</scope>
    <source>
        <strain evidence="1 2">MIT 04-9366</strain>
    </source>
</reference>
<dbReference type="AlphaFoldDB" id="A0A3D8IZU0"/>
<comment type="caution">
    <text evidence="1">The sequence shown here is derived from an EMBL/GenBank/DDBJ whole genome shotgun (WGS) entry which is preliminary data.</text>
</comment>
<proteinExistence type="predicted"/>
<dbReference type="EMBL" id="NXLV01000006">
    <property type="protein sequence ID" value="RDU70792.1"/>
    <property type="molecule type" value="Genomic_DNA"/>
</dbReference>
<dbReference type="Proteomes" id="UP000257045">
    <property type="component" value="Unassembled WGS sequence"/>
</dbReference>
<dbReference type="RefSeq" id="WP_115569537.1">
    <property type="nucleotide sequence ID" value="NZ_NXLV01000006.1"/>
</dbReference>
<protein>
    <submittedName>
        <fullName evidence="1">Toxin-antitoxin system protein</fullName>
    </submittedName>
</protein>